<feature type="domain" description="Mur ligase N-terminal catalytic" evidence="2">
    <location>
        <begin position="40"/>
        <end position="111"/>
    </location>
</feature>
<dbReference type="Gene3D" id="3.90.190.20">
    <property type="entry name" value="Mur ligase, C-terminal domain"/>
    <property type="match status" value="1"/>
</dbReference>
<dbReference type="GO" id="GO:0005524">
    <property type="term" value="F:ATP binding"/>
    <property type="evidence" value="ECO:0007669"/>
    <property type="project" value="InterPro"/>
</dbReference>
<evidence type="ECO:0000259" key="4">
    <source>
        <dbReference type="Pfam" id="PF08245"/>
    </source>
</evidence>
<dbReference type="InterPro" id="IPR004101">
    <property type="entry name" value="Mur_ligase_C"/>
</dbReference>
<dbReference type="Gene3D" id="3.40.1190.10">
    <property type="entry name" value="Mur-like, catalytic domain"/>
    <property type="match status" value="1"/>
</dbReference>
<dbReference type="InterPro" id="IPR000713">
    <property type="entry name" value="Mur_ligase_N"/>
</dbReference>
<dbReference type="SUPFAM" id="SSF53623">
    <property type="entry name" value="MurD-like peptide ligases, catalytic domain"/>
    <property type="match status" value="1"/>
</dbReference>
<dbReference type="GO" id="GO:0008360">
    <property type="term" value="P:regulation of cell shape"/>
    <property type="evidence" value="ECO:0007669"/>
    <property type="project" value="InterPro"/>
</dbReference>
<evidence type="ECO:0000259" key="2">
    <source>
        <dbReference type="Pfam" id="PF01225"/>
    </source>
</evidence>
<name>A0A6J6WRF8_9ZZZZ</name>
<protein>
    <submittedName>
        <fullName evidence="5">Unannotated protein</fullName>
    </submittedName>
</protein>
<dbReference type="SUPFAM" id="SSF63418">
    <property type="entry name" value="MurE/MurF N-terminal domain"/>
    <property type="match status" value="1"/>
</dbReference>
<dbReference type="Pfam" id="PF02875">
    <property type="entry name" value="Mur_ligase_C"/>
    <property type="match status" value="1"/>
</dbReference>
<dbReference type="InterPro" id="IPR005761">
    <property type="entry name" value="UDP-N-AcMur-Glu-dNH2Pim_ligase"/>
</dbReference>
<dbReference type="SUPFAM" id="SSF53244">
    <property type="entry name" value="MurD-like peptide ligases, peptide-binding domain"/>
    <property type="match status" value="1"/>
</dbReference>
<proteinExistence type="inferred from homology"/>
<feature type="domain" description="Mur ligase central" evidence="4">
    <location>
        <begin position="123"/>
        <end position="304"/>
    </location>
</feature>
<dbReference type="InterPro" id="IPR036615">
    <property type="entry name" value="Mur_ligase_C_dom_sf"/>
</dbReference>
<dbReference type="HAMAP" id="MF_00208">
    <property type="entry name" value="MurE"/>
    <property type="match status" value="1"/>
</dbReference>
<dbReference type="InterPro" id="IPR035911">
    <property type="entry name" value="MurE/MurF_N"/>
</dbReference>
<accession>A0A6J6WRF8</accession>
<dbReference type="GO" id="GO:0016881">
    <property type="term" value="F:acid-amino acid ligase activity"/>
    <property type="evidence" value="ECO:0007669"/>
    <property type="project" value="InterPro"/>
</dbReference>
<comment type="similarity">
    <text evidence="1">Belongs to the MurCDEF family. MurE subfamily.</text>
</comment>
<gene>
    <name evidence="5" type="ORF">UFOPK2975_00142</name>
</gene>
<dbReference type="GO" id="GO:0005737">
    <property type="term" value="C:cytoplasm"/>
    <property type="evidence" value="ECO:0007669"/>
    <property type="project" value="InterPro"/>
</dbReference>
<dbReference type="EMBL" id="CAFAAG010000005">
    <property type="protein sequence ID" value="CAB4784837.1"/>
    <property type="molecule type" value="Genomic_DNA"/>
</dbReference>
<dbReference type="GO" id="GO:0051301">
    <property type="term" value="P:cell division"/>
    <property type="evidence" value="ECO:0007669"/>
    <property type="project" value="InterPro"/>
</dbReference>
<evidence type="ECO:0000259" key="3">
    <source>
        <dbReference type="Pfam" id="PF02875"/>
    </source>
</evidence>
<dbReference type="Gene3D" id="3.40.1390.10">
    <property type="entry name" value="MurE/MurF, N-terminal domain"/>
    <property type="match status" value="1"/>
</dbReference>
<dbReference type="NCBIfam" id="NF001126">
    <property type="entry name" value="PRK00139.1-4"/>
    <property type="match status" value="1"/>
</dbReference>
<dbReference type="Pfam" id="PF08245">
    <property type="entry name" value="Mur_ligase_M"/>
    <property type="match status" value="1"/>
</dbReference>
<feature type="domain" description="Mur ligase C-terminal" evidence="3">
    <location>
        <begin position="326"/>
        <end position="457"/>
    </location>
</feature>
<dbReference type="PANTHER" id="PTHR23135:SF4">
    <property type="entry name" value="UDP-N-ACETYLMURAMOYL-L-ALANYL-D-GLUTAMATE--2,6-DIAMINOPIMELATE LIGASE MURE HOMOLOG, CHLOROPLASTIC"/>
    <property type="match status" value="1"/>
</dbReference>
<evidence type="ECO:0000313" key="5">
    <source>
        <dbReference type="EMBL" id="CAB4784837.1"/>
    </source>
</evidence>
<dbReference type="InterPro" id="IPR013221">
    <property type="entry name" value="Mur_ligase_cen"/>
</dbReference>
<dbReference type="NCBIfam" id="TIGR01085">
    <property type="entry name" value="murE"/>
    <property type="match status" value="1"/>
</dbReference>
<evidence type="ECO:0000256" key="1">
    <source>
        <dbReference type="ARBA" id="ARBA00005898"/>
    </source>
</evidence>
<dbReference type="InterPro" id="IPR036565">
    <property type="entry name" value="Mur-like_cat_sf"/>
</dbReference>
<dbReference type="Pfam" id="PF01225">
    <property type="entry name" value="Mur_ligase"/>
    <property type="match status" value="1"/>
</dbReference>
<sequence>MKATTDTVAPQALGKLLEATYAGHLPGVMYASVGSLDATISDITNDSTQVSRGSLFCCVVGDNTDGHDFAQDALNAGASALLVERELPFDCAQIVVTDTRRAMGEISSAFYDHPSKKLRVVGITGTNGKTTTAHLLGAIFRQQGLNTEVFGTLSGARTTPESCDLQRSLWQAVNAGVQAVVMEVTSHALVLQRIVGTQFDAVVFLNLSPEHLDFHKTQEQYFAAKASLFDQKFSSLGFINHDDVHGRLLLDATEINTVSFGLDDANDLEVTASSHSYVWRKKKLHVPVGGKFNVSNSLAAATVAAGLGVDVVDIVSGLAAAGTVAGRFQSISNDASFDVIVDYAHTPDALQRVLDTMREIIAPGGKIILVFGCGGDRDKAKRPMMGMVAALGADRVIVTSDNPRSEEPSDIAQQITSGIDDAVGRSHVSVELDRRSAIELALMTARKGDVVIIAGKGHEITQTIGNQVLPFNDAQVANELIGALS</sequence>
<organism evidence="5">
    <name type="scientific">freshwater metagenome</name>
    <dbReference type="NCBI Taxonomy" id="449393"/>
    <lineage>
        <taxon>unclassified sequences</taxon>
        <taxon>metagenomes</taxon>
        <taxon>ecological metagenomes</taxon>
    </lineage>
</organism>
<reference evidence="5" key="1">
    <citation type="submission" date="2020-05" db="EMBL/GenBank/DDBJ databases">
        <authorList>
            <person name="Chiriac C."/>
            <person name="Salcher M."/>
            <person name="Ghai R."/>
            <person name="Kavagutti S V."/>
        </authorList>
    </citation>
    <scope>NUCLEOTIDE SEQUENCE</scope>
</reference>
<dbReference type="AlphaFoldDB" id="A0A6J6WRF8"/>
<dbReference type="PANTHER" id="PTHR23135">
    <property type="entry name" value="MUR LIGASE FAMILY MEMBER"/>
    <property type="match status" value="1"/>
</dbReference>